<feature type="region of interest" description="Disordered" evidence="9">
    <location>
        <begin position="703"/>
        <end position="730"/>
    </location>
</feature>
<evidence type="ECO:0000256" key="6">
    <source>
        <dbReference type="ARBA" id="ARBA00022737"/>
    </source>
</evidence>
<feature type="domain" description="O-GlcNAc transferase C-terminal" evidence="10">
    <location>
        <begin position="334"/>
        <end position="497"/>
    </location>
</feature>
<evidence type="ECO:0000313" key="12">
    <source>
        <dbReference type="Proteomes" id="UP001429564"/>
    </source>
</evidence>
<evidence type="ECO:0000256" key="7">
    <source>
        <dbReference type="ARBA" id="ARBA00022803"/>
    </source>
</evidence>
<reference evidence="11 12" key="1">
    <citation type="submission" date="2018-05" db="EMBL/GenBank/DDBJ databases">
        <authorList>
            <person name="Zhang Y.-J."/>
        </authorList>
    </citation>
    <scope>NUCLEOTIDE SEQUENCE [LARGE SCALE GENOMIC DNA]</scope>
    <source>
        <strain evidence="11 12">CY04</strain>
    </source>
</reference>
<dbReference type="InterPro" id="IPR019734">
    <property type="entry name" value="TPR_rpt"/>
</dbReference>
<dbReference type="Pfam" id="PF13181">
    <property type="entry name" value="TPR_8"/>
    <property type="match status" value="1"/>
</dbReference>
<keyword evidence="5" id="KW-0808">Transferase</keyword>
<feature type="repeat" description="TPR" evidence="8">
    <location>
        <begin position="125"/>
        <end position="158"/>
    </location>
</feature>
<dbReference type="Gene3D" id="1.25.40.10">
    <property type="entry name" value="Tetratricopeptide repeat domain"/>
    <property type="match status" value="2"/>
</dbReference>
<dbReference type="Pfam" id="PF13414">
    <property type="entry name" value="TPR_11"/>
    <property type="match status" value="1"/>
</dbReference>
<evidence type="ECO:0000256" key="1">
    <source>
        <dbReference type="ARBA" id="ARBA00004922"/>
    </source>
</evidence>
<evidence type="ECO:0000256" key="2">
    <source>
        <dbReference type="ARBA" id="ARBA00005386"/>
    </source>
</evidence>
<accession>A0ABX0W6I9</accession>
<feature type="compositionally biased region" description="Polar residues" evidence="9">
    <location>
        <begin position="719"/>
        <end position="730"/>
    </location>
</feature>
<evidence type="ECO:0000256" key="8">
    <source>
        <dbReference type="PROSITE-ProRule" id="PRU00339"/>
    </source>
</evidence>
<keyword evidence="6" id="KW-0677">Repeat</keyword>
<dbReference type="PANTHER" id="PTHR44998:SF1">
    <property type="entry name" value="UDP-N-ACETYLGLUCOSAMINE--PEPTIDE N-ACETYLGLUCOSAMINYLTRANSFERASE 110 KDA SUBUNIT"/>
    <property type="match status" value="1"/>
</dbReference>
<dbReference type="Proteomes" id="UP001429564">
    <property type="component" value="Unassembled WGS sequence"/>
</dbReference>
<protein>
    <recommendedName>
        <fullName evidence="3">protein O-GlcNAc transferase</fullName>
        <ecNumber evidence="3">2.4.1.255</ecNumber>
    </recommendedName>
</protein>
<gene>
    <name evidence="11" type="ORF">DL239_07865</name>
</gene>
<evidence type="ECO:0000256" key="5">
    <source>
        <dbReference type="ARBA" id="ARBA00022679"/>
    </source>
</evidence>
<evidence type="ECO:0000313" key="11">
    <source>
        <dbReference type="EMBL" id="NIZ60888.1"/>
    </source>
</evidence>
<feature type="domain" description="O-GlcNAc transferase C-terminal" evidence="10">
    <location>
        <begin position="503"/>
        <end position="687"/>
    </location>
</feature>
<organism evidence="11 12">
    <name type="scientific">Parasedimentitalea denitrificans</name>
    <dbReference type="NCBI Taxonomy" id="2211118"/>
    <lineage>
        <taxon>Bacteria</taxon>
        <taxon>Pseudomonadati</taxon>
        <taxon>Pseudomonadota</taxon>
        <taxon>Alphaproteobacteria</taxon>
        <taxon>Rhodobacterales</taxon>
        <taxon>Paracoccaceae</taxon>
        <taxon>Parasedimentitalea</taxon>
    </lineage>
</organism>
<dbReference type="EC" id="2.4.1.255" evidence="3"/>
<feature type="repeat" description="TPR" evidence="8">
    <location>
        <begin position="227"/>
        <end position="260"/>
    </location>
</feature>
<dbReference type="SUPFAM" id="SSF48452">
    <property type="entry name" value="TPR-like"/>
    <property type="match status" value="1"/>
</dbReference>
<evidence type="ECO:0000256" key="9">
    <source>
        <dbReference type="SAM" id="MobiDB-lite"/>
    </source>
</evidence>
<dbReference type="PROSITE" id="PS50005">
    <property type="entry name" value="TPR"/>
    <property type="match status" value="3"/>
</dbReference>
<dbReference type="RefSeq" id="WP_167683469.1">
    <property type="nucleotide sequence ID" value="NZ_QHLQ01000006.1"/>
</dbReference>
<comment type="pathway">
    <text evidence="1">Protein modification; protein glycosylation.</text>
</comment>
<dbReference type="PANTHER" id="PTHR44998">
    <property type="match status" value="1"/>
</dbReference>
<dbReference type="InterPro" id="IPR029489">
    <property type="entry name" value="OGT/SEC/SPY_C"/>
</dbReference>
<dbReference type="InterPro" id="IPR011990">
    <property type="entry name" value="TPR-like_helical_dom_sf"/>
</dbReference>
<dbReference type="Pfam" id="PF13844">
    <property type="entry name" value="Glyco_transf_41"/>
    <property type="match status" value="2"/>
</dbReference>
<evidence type="ECO:0000256" key="4">
    <source>
        <dbReference type="ARBA" id="ARBA00022676"/>
    </source>
</evidence>
<comment type="caution">
    <text evidence="11">The sequence shown here is derived from an EMBL/GenBank/DDBJ whole genome shotgun (WGS) entry which is preliminary data.</text>
</comment>
<evidence type="ECO:0000259" key="10">
    <source>
        <dbReference type="Pfam" id="PF13844"/>
    </source>
</evidence>
<dbReference type="Gene3D" id="3.40.50.11380">
    <property type="match status" value="1"/>
</dbReference>
<dbReference type="Gene3D" id="3.40.50.2000">
    <property type="entry name" value="Glycogen Phosphorylase B"/>
    <property type="match status" value="1"/>
</dbReference>
<keyword evidence="7 8" id="KW-0802">TPR repeat</keyword>
<dbReference type="Pfam" id="PF14559">
    <property type="entry name" value="TPR_19"/>
    <property type="match status" value="1"/>
</dbReference>
<sequence>MALAQSSNTTNQLNQIDDLNGVTETLRNVLRCNSTASPEMAPLATLPTLLKKPAEPPVSELVRLSNGFIAGRLRATANGAAEMVRSRQKSLFLWALLGRCYLELGAFEKSAICLTRATAVAPQLGELWSLLGEASEKDNKIDEAATQYRKAVELAPKHLTARSNLGTLLASLGQFSAADKHLSAAISLEPKDPVLHFSRAEALYQLGQLDAAKQGYMSAISIDPGFADAQFGLGQINAEQGNHAAAIRNFSEVLENDPNNDAARVLKMNQMAHINDWSWSTEYQEHRKLLGLHGIGCDPLSLITLEDNPDLLRLRTHAFAAQEFGPITPRPPARVSQRPNRLRIGYFASDIGAQVDRNQLNGLIENHDMNRFEAFAYSYGTSRQVDLPVRMSENLARFRNVQGNSNAEIIAIAQADKLDIAVDLSGYTQDSRSSIFASPLASLHMSYLGHPGTMGNTAFDYLIGDHTVCPPGSERFYCEHLIRMPDSFQLNDDQRLISSRQLTRQACDLPDDAFVFCNFGSNHKITSQEFGIWMRLLSQVEGSVLWLMRSCDQSMSNLQREASEQGIDPARLIFADRMPKPEHLARHKIADLYLDTFTCNAHRTASDALWAGLPVLTLAGQQFAARVGASLLDAVGLPELITQTTADYESCAMDLATSPDSLLSLRSKLKTLGRRAPLFDTQKITRSLELGLDMAFDRHISGQSPTHLDVPEASASEPMVTTKTPKSSAA</sequence>
<proteinExistence type="inferred from homology"/>
<feature type="repeat" description="TPR" evidence="8">
    <location>
        <begin position="159"/>
        <end position="192"/>
    </location>
</feature>
<name>A0ABX0W6I9_9RHOB</name>
<keyword evidence="12" id="KW-1185">Reference proteome</keyword>
<dbReference type="EMBL" id="QHLQ01000006">
    <property type="protein sequence ID" value="NIZ60888.1"/>
    <property type="molecule type" value="Genomic_DNA"/>
</dbReference>
<dbReference type="SMART" id="SM00028">
    <property type="entry name" value="TPR"/>
    <property type="match status" value="5"/>
</dbReference>
<keyword evidence="4" id="KW-0328">Glycosyltransferase</keyword>
<comment type="similarity">
    <text evidence="2">Belongs to the glycosyltransferase 41 family. O-GlcNAc transferase subfamily.</text>
</comment>
<evidence type="ECO:0000256" key="3">
    <source>
        <dbReference type="ARBA" id="ARBA00011970"/>
    </source>
</evidence>